<feature type="signal peptide" evidence="1">
    <location>
        <begin position="1"/>
        <end position="24"/>
    </location>
</feature>
<proteinExistence type="predicted"/>
<protein>
    <recommendedName>
        <fullName evidence="4">Lipoprotein</fullName>
    </recommendedName>
</protein>
<evidence type="ECO:0000313" key="2">
    <source>
        <dbReference type="EMBL" id="KYJ86557.1"/>
    </source>
</evidence>
<keyword evidence="1" id="KW-0732">Signal</keyword>
<dbReference type="AlphaFoldDB" id="A0A151CGD2"/>
<organism evidence="2 3">
    <name type="scientific">Sulfurovum riftiae</name>
    <dbReference type="NCBI Taxonomy" id="1630136"/>
    <lineage>
        <taxon>Bacteria</taxon>
        <taxon>Pseudomonadati</taxon>
        <taxon>Campylobacterota</taxon>
        <taxon>Epsilonproteobacteria</taxon>
        <taxon>Campylobacterales</taxon>
        <taxon>Sulfurovaceae</taxon>
        <taxon>Sulfurovum</taxon>
    </lineage>
</organism>
<comment type="caution">
    <text evidence="2">The sequence shown here is derived from an EMBL/GenBank/DDBJ whole genome shotgun (WGS) entry which is preliminary data.</text>
</comment>
<evidence type="ECO:0000313" key="3">
    <source>
        <dbReference type="Proteomes" id="UP000075359"/>
    </source>
</evidence>
<gene>
    <name evidence="2" type="ORF">AS592_07070</name>
</gene>
<reference evidence="2 3" key="1">
    <citation type="submission" date="2015-11" db="EMBL/GenBank/DDBJ databases">
        <title>Draft genome of Sulfurovum riftiae 1812E, a member of the Epsilonproteobacteria isolated from the tube of the deep-sea hydrothermal vent tubewom Riftia pachyptila.</title>
        <authorList>
            <person name="Vetriani C."/>
            <person name="Giovannelli D."/>
        </authorList>
    </citation>
    <scope>NUCLEOTIDE SEQUENCE [LARGE SCALE GENOMIC DNA]</scope>
    <source>
        <strain evidence="2 3">1812E</strain>
    </source>
</reference>
<keyword evidence="3" id="KW-1185">Reference proteome</keyword>
<feature type="chain" id="PRO_5007578470" description="Lipoprotein" evidence="1">
    <location>
        <begin position="25"/>
        <end position="303"/>
    </location>
</feature>
<accession>A0A151CGD2</accession>
<evidence type="ECO:0000256" key="1">
    <source>
        <dbReference type="SAM" id="SignalP"/>
    </source>
</evidence>
<dbReference type="Proteomes" id="UP000075359">
    <property type="component" value="Unassembled WGS sequence"/>
</dbReference>
<dbReference type="RefSeq" id="WP_067330883.1">
    <property type="nucleotide sequence ID" value="NZ_LNKT01000023.1"/>
</dbReference>
<evidence type="ECO:0008006" key="4">
    <source>
        <dbReference type="Google" id="ProtNLM"/>
    </source>
</evidence>
<sequence length="303" mass="33818">MKLAQLTKKALLPFLMGGMLYAASDVSSTNQSLRELPSHYNMIVALYGRPHAKMLGTLGQQPLAQTIEKAKAKAKLYEKAWGAGKHVTPGFDLIYEMATSSPGKDGKYVIRLKESVLKEYIDAAQKNGIAVFIDVQLGKRTPAQSVKPLLKYLKYDNVHIAVDPEFSVDDLTVRPGKKIGSITGPQINAVQDMMRDYIKANGIKDDKILLVHMFTEHMVTQKKAIRYTDRVHLVMHLDGHGSPALKIKTYNGLYTEARASKVVGGFKVFYKQDKPMMTPKQVLGLEPVGNKRVKDMPRVITYQ</sequence>
<dbReference type="OrthoDB" id="9812120at2"/>
<dbReference type="EMBL" id="LNKT01000023">
    <property type="protein sequence ID" value="KYJ86557.1"/>
    <property type="molecule type" value="Genomic_DNA"/>
</dbReference>
<name>A0A151CGD2_9BACT</name>
<dbReference type="STRING" id="1630136.AS592_07070"/>